<name>A0AAU7CSJ0_9BACT</name>
<evidence type="ECO:0008006" key="2">
    <source>
        <dbReference type="Google" id="ProtNLM"/>
    </source>
</evidence>
<protein>
    <recommendedName>
        <fullName evidence="2">Transposase</fullName>
    </recommendedName>
</protein>
<dbReference type="AlphaFoldDB" id="A0AAU7CSJ0"/>
<dbReference type="GO" id="GO:0043565">
    <property type="term" value="F:sequence-specific DNA binding"/>
    <property type="evidence" value="ECO:0007669"/>
    <property type="project" value="InterPro"/>
</dbReference>
<evidence type="ECO:0000313" key="1">
    <source>
        <dbReference type="EMBL" id="XBH08040.1"/>
    </source>
</evidence>
<dbReference type="SUPFAM" id="SSF48295">
    <property type="entry name" value="TrpR-like"/>
    <property type="match status" value="1"/>
</dbReference>
<reference evidence="1" key="1">
    <citation type="submission" date="2024-05" db="EMBL/GenBank/DDBJ databases">
        <title>Planctomycetes of the genus Singulisphaera possess chitinolytic capabilities.</title>
        <authorList>
            <person name="Ivanova A."/>
        </authorList>
    </citation>
    <scope>NUCLEOTIDE SEQUENCE</scope>
    <source>
        <strain evidence="1">Ch08T</strain>
    </source>
</reference>
<dbReference type="InterPro" id="IPR010921">
    <property type="entry name" value="Trp_repressor/repl_initiator"/>
</dbReference>
<dbReference type="EMBL" id="CP155447">
    <property type="protein sequence ID" value="XBH08040.1"/>
    <property type="molecule type" value="Genomic_DNA"/>
</dbReference>
<gene>
    <name evidence="1" type="ORF">V5E97_18985</name>
</gene>
<proteinExistence type="predicted"/>
<dbReference type="RefSeq" id="WP_406700876.1">
    <property type="nucleotide sequence ID" value="NZ_CP155447.1"/>
</dbReference>
<accession>A0AAU7CSJ0</accession>
<sequence>MAEKFLVIPEAKDYAIGPTSKSGVIPGSVLLQMEMERSPTRVILQLGRNLTMQTPGKNDTPVEKFAILRRHLIDYFSFSNRCDAYQLSPTRFYAWQKLFFENGSPFFESKNASPDIQHLRTIAALRDKFQRKHNAATNLTNATFNTNNTRNHTLKASSPGSLDAIVMSEQG</sequence>
<organism evidence="1">
    <name type="scientific">Singulisphaera sp. Ch08</name>
    <dbReference type="NCBI Taxonomy" id="3120278"/>
    <lineage>
        <taxon>Bacteria</taxon>
        <taxon>Pseudomonadati</taxon>
        <taxon>Planctomycetota</taxon>
        <taxon>Planctomycetia</taxon>
        <taxon>Isosphaerales</taxon>
        <taxon>Isosphaeraceae</taxon>
        <taxon>Singulisphaera</taxon>
    </lineage>
</organism>